<dbReference type="Proteomes" id="UP001597347">
    <property type="component" value="Unassembled WGS sequence"/>
</dbReference>
<feature type="transmembrane region" description="Helical" evidence="6">
    <location>
        <begin position="66"/>
        <end position="87"/>
    </location>
</feature>
<accession>A0ABW4L9H5</accession>
<feature type="transmembrane region" description="Helical" evidence="6">
    <location>
        <begin position="221"/>
        <end position="244"/>
    </location>
</feature>
<name>A0ABW4L9H5_9MICO</name>
<keyword evidence="4 6" id="KW-0472">Membrane</keyword>
<evidence type="ECO:0000313" key="8">
    <source>
        <dbReference type="EMBL" id="MFD1720168.1"/>
    </source>
</evidence>
<feature type="domain" description="O-antigen ligase-related" evidence="7">
    <location>
        <begin position="221"/>
        <end position="348"/>
    </location>
</feature>
<evidence type="ECO:0000256" key="3">
    <source>
        <dbReference type="ARBA" id="ARBA00022989"/>
    </source>
</evidence>
<dbReference type="PANTHER" id="PTHR37422">
    <property type="entry name" value="TEICHURONIC ACID BIOSYNTHESIS PROTEIN TUAE"/>
    <property type="match status" value="1"/>
</dbReference>
<evidence type="ECO:0000256" key="4">
    <source>
        <dbReference type="ARBA" id="ARBA00023136"/>
    </source>
</evidence>
<feature type="compositionally biased region" description="Low complexity" evidence="5">
    <location>
        <begin position="417"/>
        <end position="432"/>
    </location>
</feature>
<sequence length="451" mass="47261">MIVLAAGLAIAFGVWVIALGPAWMRRTADAGGHWALAGIIYLAGPINVLIQLTYPNGADPQGLGLLLARANTVASWSLGAVALVSALRQPRRGRTALTAALLFFYACLVLSSAFGYQPEPPKEEYFITPLLVVPFVLHGGYRWSWLADVLRKALRAIVIFSLASVLLLPSVAYDQECCREIFGIERVQGVTGHPNTLAILACFLVILELRGGRLLWTLPPLLAMLLAQSTTGWVALTLGLLVLAGRLGSTTRIAAFALALGGLVLAASDPNVVNDFLPPDFWTFTGRTTIWQAALHGFFLSPVFGYGPNLLDDQYRSVYLGSFDAAAQAHNQFVQTLGSTGIVGGASLVALLVAVYATSVRAAGRTGGLSLALALALSARLLSEIPLTPQGSTATLLLVVAVVGIAAAGAPEPPPRGRGAVPVRGPMRRPGATPLVVPTGGAVGVRTRAAR</sequence>
<feature type="transmembrane region" description="Helical" evidence="6">
    <location>
        <begin position="6"/>
        <end position="23"/>
    </location>
</feature>
<comment type="caution">
    <text evidence="8">The sequence shown here is derived from an EMBL/GenBank/DDBJ whole genome shotgun (WGS) entry which is preliminary data.</text>
</comment>
<dbReference type="RefSeq" id="WP_377931375.1">
    <property type="nucleotide sequence ID" value="NZ_JBHUEA010000001.1"/>
</dbReference>
<organism evidence="8 9">
    <name type="scientific">Amnibacterium endophyticum</name>
    <dbReference type="NCBI Taxonomy" id="2109337"/>
    <lineage>
        <taxon>Bacteria</taxon>
        <taxon>Bacillati</taxon>
        <taxon>Actinomycetota</taxon>
        <taxon>Actinomycetes</taxon>
        <taxon>Micrococcales</taxon>
        <taxon>Microbacteriaceae</taxon>
        <taxon>Amnibacterium</taxon>
    </lineage>
</organism>
<dbReference type="InterPro" id="IPR051533">
    <property type="entry name" value="WaaL-like"/>
</dbReference>
<feature type="transmembrane region" description="Helical" evidence="6">
    <location>
        <begin position="99"/>
        <end position="118"/>
    </location>
</feature>
<reference evidence="9" key="1">
    <citation type="journal article" date="2019" name="Int. J. Syst. Evol. Microbiol.">
        <title>The Global Catalogue of Microorganisms (GCM) 10K type strain sequencing project: providing services to taxonomists for standard genome sequencing and annotation.</title>
        <authorList>
            <consortium name="The Broad Institute Genomics Platform"/>
            <consortium name="The Broad Institute Genome Sequencing Center for Infectious Disease"/>
            <person name="Wu L."/>
            <person name="Ma J."/>
        </authorList>
    </citation>
    <scope>NUCLEOTIDE SEQUENCE [LARGE SCALE GENOMIC DNA]</scope>
    <source>
        <strain evidence="9">CGMCC 1.12471</strain>
    </source>
</reference>
<feature type="transmembrane region" description="Helical" evidence="6">
    <location>
        <begin position="153"/>
        <end position="172"/>
    </location>
</feature>
<dbReference type="EMBL" id="JBHUEA010000001">
    <property type="protein sequence ID" value="MFD1720168.1"/>
    <property type="molecule type" value="Genomic_DNA"/>
</dbReference>
<evidence type="ECO:0000256" key="6">
    <source>
        <dbReference type="SAM" id="Phobius"/>
    </source>
</evidence>
<dbReference type="Pfam" id="PF04932">
    <property type="entry name" value="Wzy_C"/>
    <property type="match status" value="1"/>
</dbReference>
<keyword evidence="2 6" id="KW-0812">Transmembrane</keyword>
<feature type="transmembrane region" description="Helical" evidence="6">
    <location>
        <begin position="35"/>
        <end position="54"/>
    </location>
</feature>
<evidence type="ECO:0000256" key="1">
    <source>
        <dbReference type="ARBA" id="ARBA00004141"/>
    </source>
</evidence>
<feature type="transmembrane region" description="Helical" evidence="6">
    <location>
        <begin position="337"/>
        <end position="357"/>
    </location>
</feature>
<feature type="transmembrane region" description="Helical" evidence="6">
    <location>
        <begin position="124"/>
        <end position="141"/>
    </location>
</feature>
<keyword evidence="9" id="KW-1185">Reference proteome</keyword>
<keyword evidence="3 6" id="KW-1133">Transmembrane helix</keyword>
<evidence type="ECO:0000256" key="2">
    <source>
        <dbReference type="ARBA" id="ARBA00022692"/>
    </source>
</evidence>
<evidence type="ECO:0000313" key="9">
    <source>
        <dbReference type="Proteomes" id="UP001597347"/>
    </source>
</evidence>
<keyword evidence="8" id="KW-0436">Ligase</keyword>
<dbReference type="GO" id="GO:0016874">
    <property type="term" value="F:ligase activity"/>
    <property type="evidence" value="ECO:0007669"/>
    <property type="project" value="UniProtKB-KW"/>
</dbReference>
<comment type="subcellular location">
    <subcellularLocation>
        <location evidence="1">Membrane</location>
        <topology evidence="1">Multi-pass membrane protein</topology>
    </subcellularLocation>
</comment>
<protein>
    <submittedName>
        <fullName evidence="8">O-antigen ligase family protein</fullName>
    </submittedName>
</protein>
<evidence type="ECO:0000256" key="5">
    <source>
        <dbReference type="SAM" id="MobiDB-lite"/>
    </source>
</evidence>
<gene>
    <name evidence="8" type="ORF">ACFSBI_01275</name>
</gene>
<dbReference type="PANTHER" id="PTHR37422:SF13">
    <property type="entry name" value="LIPOPOLYSACCHARIDE BIOSYNTHESIS PROTEIN PA4999-RELATED"/>
    <property type="match status" value="1"/>
</dbReference>
<dbReference type="InterPro" id="IPR007016">
    <property type="entry name" value="O-antigen_ligase-rel_domated"/>
</dbReference>
<proteinExistence type="predicted"/>
<evidence type="ECO:0000259" key="7">
    <source>
        <dbReference type="Pfam" id="PF04932"/>
    </source>
</evidence>
<feature type="region of interest" description="Disordered" evidence="5">
    <location>
        <begin position="412"/>
        <end position="451"/>
    </location>
</feature>
<feature type="transmembrane region" description="Helical" evidence="6">
    <location>
        <begin position="250"/>
        <end position="268"/>
    </location>
</feature>